<sequence>MKEDNILRDIGDESIVETFTKHEMERPSPRKFVKAVDDAQSMPRDVLANPRLLVWDLIEGKHLFYRHDPDGKGYSTHAHLAEVMGILGPPPSDLIKRRVRSHQFFTEDSESSHNLRELSPDQTQSDQWKAEVEIPQSTSLEKSEEYLDGENKEMFLRFMREMLQWRPEHRKTASELLGDPWLNS</sequence>
<name>A0A1L7WET1_9HELO</name>
<evidence type="ECO:0000313" key="2">
    <source>
        <dbReference type="EMBL" id="CZR51292.1"/>
    </source>
</evidence>
<proteinExistence type="predicted"/>
<evidence type="ECO:0000313" key="3">
    <source>
        <dbReference type="Proteomes" id="UP000184330"/>
    </source>
</evidence>
<organism evidence="2 3">
    <name type="scientific">Phialocephala subalpina</name>
    <dbReference type="NCBI Taxonomy" id="576137"/>
    <lineage>
        <taxon>Eukaryota</taxon>
        <taxon>Fungi</taxon>
        <taxon>Dikarya</taxon>
        <taxon>Ascomycota</taxon>
        <taxon>Pezizomycotina</taxon>
        <taxon>Leotiomycetes</taxon>
        <taxon>Helotiales</taxon>
        <taxon>Mollisiaceae</taxon>
        <taxon>Phialocephala</taxon>
        <taxon>Phialocephala fortinii species complex</taxon>
    </lineage>
</organism>
<keyword evidence="3" id="KW-1185">Reference proteome</keyword>
<reference evidence="2 3" key="1">
    <citation type="submission" date="2016-03" db="EMBL/GenBank/DDBJ databases">
        <authorList>
            <person name="Ploux O."/>
        </authorList>
    </citation>
    <scope>NUCLEOTIDE SEQUENCE [LARGE SCALE GENOMIC DNA]</scope>
    <source>
        <strain evidence="2 3">UAMH 11012</strain>
    </source>
</reference>
<feature type="compositionally biased region" description="Basic and acidic residues" evidence="1">
    <location>
        <begin position="110"/>
        <end position="119"/>
    </location>
</feature>
<gene>
    <name evidence="2" type="ORF">PAC_01167</name>
</gene>
<dbReference type="InterPro" id="IPR011009">
    <property type="entry name" value="Kinase-like_dom_sf"/>
</dbReference>
<dbReference type="AlphaFoldDB" id="A0A1L7WET1"/>
<evidence type="ECO:0008006" key="4">
    <source>
        <dbReference type="Google" id="ProtNLM"/>
    </source>
</evidence>
<dbReference type="Gene3D" id="1.10.510.10">
    <property type="entry name" value="Transferase(Phosphotransferase) domain 1"/>
    <property type="match status" value="1"/>
</dbReference>
<evidence type="ECO:0000256" key="1">
    <source>
        <dbReference type="SAM" id="MobiDB-lite"/>
    </source>
</evidence>
<dbReference type="OrthoDB" id="5979581at2759"/>
<accession>A0A1L7WET1</accession>
<dbReference type="SUPFAM" id="SSF56112">
    <property type="entry name" value="Protein kinase-like (PK-like)"/>
    <property type="match status" value="1"/>
</dbReference>
<dbReference type="EMBL" id="FJOG01000001">
    <property type="protein sequence ID" value="CZR51292.1"/>
    <property type="molecule type" value="Genomic_DNA"/>
</dbReference>
<protein>
    <recommendedName>
        <fullName evidence="4">Protein kinase domain-containing protein</fullName>
    </recommendedName>
</protein>
<feature type="region of interest" description="Disordered" evidence="1">
    <location>
        <begin position="105"/>
        <end position="131"/>
    </location>
</feature>
<dbReference type="STRING" id="576137.A0A1L7WET1"/>
<dbReference type="Proteomes" id="UP000184330">
    <property type="component" value="Unassembled WGS sequence"/>
</dbReference>